<dbReference type="FunFam" id="3.30.1360.40:FF:000001">
    <property type="entry name" value="Ribosome-recycling factor"/>
    <property type="match status" value="1"/>
</dbReference>
<dbReference type="KEGG" id="fli:Fleli_3293"/>
<dbReference type="RefSeq" id="WP_014799050.1">
    <property type="nucleotide sequence ID" value="NC_018018.1"/>
</dbReference>
<dbReference type="PANTHER" id="PTHR20982">
    <property type="entry name" value="RIBOSOME RECYCLING FACTOR"/>
    <property type="match status" value="1"/>
</dbReference>
<dbReference type="Gene3D" id="1.10.132.20">
    <property type="entry name" value="Ribosome-recycling factor"/>
    <property type="match status" value="1"/>
</dbReference>
<organism evidence="8 9">
    <name type="scientific">Bernardetia litoralis (strain ATCC 23117 / DSM 6794 / NBRC 15988 / NCIMB 1366 / Fx l1 / Sio-4)</name>
    <name type="common">Flexibacter litoralis</name>
    <dbReference type="NCBI Taxonomy" id="880071"/>
    <lineage>
        <taxon>Bacteria</taxon>
        <taxon>Pseudomonadati</taxon>
        <taxon>Bacteroidota</taxon>
        <taxon>Cytophagia</taxon>
        <taxon>Cytophagales</taxon>
        <taxon>Bernardetiaceae</taxon>
        <taxon>Bernardetia</taxon>
    </lineage>
</organism>
<dbReference type="GO" id="GO:0006415">
    <property type="term" value="P:translational termination"/>
    <property type="evidence" value="ECO:0007669"/>
    <property type="project" value="UniProtKB-UniRule"/>
</dbReference>
<evidence type="ECO:0000256" key="4">
    <source>
        <dbReference type="ARBA" id="ARBA00022917"/>
    </source>
</evidence>
<feature type="domain" description="Ribosome recycling factor" evidence="7">
    <location>
        <begin position="26"/>
        <end position="182"/>
    </location>
</feature>
<dbReference type="GO" id="GO:0005737">
    <property type="term" value="C:cytoplasm"/>
    <property type="evidence" value="ECO:0007669"/>
    <property type="project" value="UniProtKB-SubCell"/>
</dbReference>
<dbReference type="HOGENOM" id="CLU_073981_2_0_10"/>
<dbReference type="Gene3D" id="3.30.1360.40">
    <property type="match status" value="1"/>
</dbReference>
<keyword evidence="4 6" id="KW-0648">Protein biosynthesis</keyword>
<evidence type="ECO:0000256" key="6">
    <source>
        <dbReference type="HAMAP-Rule" id="MF_00040"/>
    </source>
</evidence>
<dbReference type="STRING" id="880071.Fleli_3293"/>
<dbReference type="OrthoDB" id="9804006at2"/>
<reference evidence="9" key="1">
    <citation type="submission" date="2012-06" db="EMBL/GenBank/DDBJ databases">
        <title>The complete genome of Flexibacter litoralis DSM 6794.</title>
        <authorList>
            <person name="Lucas S."/>
            <person name="Copeland A."/>
            <person name="Lapidus A."/>
            <person name="Glavina del Rio T."/>
            <person name="Dalin E."/>
            <person name="Tice H."/>
            <person name="Bruce D."/>
            <person name="Goodwin L."/>
            <person name="Pitluck S."/>
            <person name="Peters L."/>
            <person name="Ovchinnikova G."/>
            <person name="Lu M."/>
            <person name="Kyrpides N."/>
            <person name="Mavromatis K."/>
            <person name="Ivanova N."/>
            <person name="Brettin T."/>
            <person name="Detter J.C."/>
            <person name="Han C."/>
            <person name="Larimer F."/>
            <person name="Land M."/>
            <person name="Hauser L."/>
            <person name="Markowitz V."/>
            <person name="Cheng J.-F."/>
            <person name="Hugenholtz P."/>
            <person name="Woyke T."/>
            <person name="Wu D."/>
            <person name="Spring S."/>
            <person name="Lang E."/>
            <person name="Kopitz M."/>
            <person name="Brambilla E."/>
            <person name="Klenk H.-P."/>
            <person name="Eisen J.A."/>
        </authorList>
    </citation>
    <scope>NUCLEOTIDE SEQUENCE [LARGE SCALE GENOMIC DNA]</scope>
    <source>
        <strain evidence="9">ATCC 23117 / DSM 6794 / NBRC 15988 / NCIMB 1366 / Sio-4</strain>
    </source>
</reference>
<dbReference type="Proteomes" id="UP000006054">
    <property type="component" value="Chromosome"/>
</dbReference>
<dbReference type="GO" id="GO:0043023">
    <property type="term" value="F:ribosomal large subunit binding"/>
    <property type="evidence" value="ECO:0007669"/>
    <property type="project" value="TreeGrafter"/>
</dbReference>
<dbReference type="CDD" id="cd00520">
    <property type="entry name" value="RRF"/>
    <property type="match status" value="1"/>
</dbReference>
<evidence type="ECO:0000313" key="8">
    <source>
        <dbReference type="EMBL" id="AFM05622.1"/>
    </source>
</evidence>
<protein>
    <recommendedName>
        <fullName evidence="6">Ribosome-recycling factor</fullName>
        <shortName evidence="6">RRF</shortName>
    </recommendedName>
    <alternativeName>
        <fullName evidence="6">Ribosome-releasing factor</fullName>
    </alternativeName>
</protein>
<evidence type="ECO:0000259" key="7">
    <source>
        <dbReference type="Pfam" id="PF01765"/>
    </source>
</evidence>
<dbReference type="AlphaFoldDB" id="I4ANT7"/>
<dbReference type="InterPro" id="IPR036191">
    <property type="entry name" value="RRF_sf"/>
</dbReference>
<dbReference type="HAMAP" id="MF_00040">
    <property type="entry name" value="RRF"/>
    <property type="match status" value="1"/>
</dbReference>
<dbReference type="EMBL" id="CP003345">
    <property type="protein sequence ID" value="AFM05622.1"/>
    <property type="molecule type" value="Genomic_DNA"/>
</dbReference>
<evidence type="ECO:0000256" key="2">
    <source>
        <dbReference type="ARBA" id="ARBA00005912"/>
    </source>
</evidence>
<evidence type="ECO:0000313" key="9">
    <source>
        <dbReference type="Proteomes" id="UP000006054"/>
    </source>
</evidence>
<dbReference type="SUPFAM" id="SSF55194">
    <property type="entry name" value="Ribosome recycling factor, RRF"/>
    <property type="match status" value="1"/>
</dbReference>
<evidence type="ECO:0000256" key="1">
    <source>
        <dbReference type="ARBA" id="ARBA00004496"/>
    </source>
</evidence>
<proteinExistence type="inferred from homology"/>
<dbReference type="NCBIfam" id="TIGR00496">
    <property type="entry name" value="frr"/>
    <property type="match status" value="1"/>
</dbReference>
<dbReference type="Pfam" id="PF01765">
    <property type="entry name" value="RRF"/>
    <property type="match status" value="1"/>
</dbReference>
<comment type="subcellular location">
    <subcellularLocation>
        <location evidence="1 6">Cytoplasm</location>
    </subcellularLocation>
</comment>
<dbReference type="PATRIC" id="fig|880071.3.peg.3295"/>
<evidence type="ECO:0000256" key="3">
    <source>
        <dbReference type="ARBA" id="ARBA00022490"/>
    </source>
</evidence>
<keyword evidence="9" id="KW-1185">Reference proteome</keyword>
<comment type="function">
    <text evidence="5 6">Responsible for the release of ribosomes from messenger RNA at the termination of protein biosynthesis. May increase the efficiency of translation by recycling ribosomes from one round of translation to another.</text>
</comment>
<dbReference type="InterPro" id="IPR023584">
    <property type="entry name" value="Ribosome_recyc_fac_dom"/>
</dbReference>
<name>I4ANT7_BERLS</name>
<dbReference type="FunFam" id="1.10.132.20:FF:000001">
    <property type="entry name" value="Ribosome-recycling factor"/>
    <property type="match status" value="1"/>
</dbReference>
<gene>
    <name evidence="6" type="primary">frr</name>
    <name evidence="8" type="ordered locus">Fleli_3293</name>
</gene>
<comment type="similarity">
    <text evidence="2 6">Belongs to the RRF family.</text>
</comment>
<sequence>MQEEINMYLDDAKEQMDKAVKHTVLEFNKIRAGKPTASMFDGVMVDYYGTLTPLAQVANISIPDVKTVMIKPWEKSMVAEITRAIRDSNLGFSPMGEADLVRINVPALSGERRQELVKRAKTEAEEGKIGIRNVRKNTNNALRAIDGGPEDLIKGAESRVQTLTDDYTKKIDELMEAKEKDITTV</sequence>
<dbReference type="eggNOG" id="COG0233">
    <property type="taxonomic scope" value="Bacteria"/>
</dbReference>
<dbReference type="InterPro" id="IPR002661">
    <property type="entry name" value="Ribosome_recyc_fac"/>
</dbReference>
<keyword evidence="3 6" id="KW-0963">Cytoplasm</keyword>
<dbReference type="PANTHER" id="PTHR20982:SF3">
    <property type="entry name" value="MITOCHONDRIAL RIBOSOME RECYCLING FACTOR PSEUDO 1"/>
    <property type="match status" value="1"/>
</dbReference>
<accession>I4ANT7</accession>
<evidence type="ECO:0000256" key="5">
    <source>
        <dbReference type="ARBA" id="ARBA00025050"/>
    </source>
</evidence>